<evidence type="ECO:0000313" key="3">
    <source>
        <dbReference type="Proteomes" id="UP000607653"/>
    </source>
</evidence>
<dbReference type="AlphaFoldDB" id="A0A822ZDJ2"/>
<evidence type="ECO:0000256" key="1">
    <source>
        <dbReference type="SAM" id="MobiDB-lite"/>
    </source>
</evidence>
<keyword evidence="3" id="KW-1185">Reference proteome</keyword>
<name>A0A822ZDJ2_NELNU</name>
<gene>
    <name evidence="2" type="ORF">HUJ06_015818</name>
</gene>
<reference evidence="2 3" key="1">
    <citation type="journal article" date="2020" name="Mol. Biol. Evol.">
        <title>Distinct Expression and Methylation Patterns for Genes with Different Fates following a Single Whole-Genome Duplication in Flowering Plants.</title>
        <authorList>
            <person name="Shi T."/>
            <person name="Rahmani R.S."/>
            <person name="Gugger P.F."/>
            <person name="Wang M."/>
            <person name="Li H."/>
            <person name="Zhang Y."/>
            <person name="Li Z."/>
            <person name="Wang Q."/>
            <person name="Van de Peer Y."/>
            <person name="Marchal K."/>
            <person name="Chen J."/>
        </authorList>
    </citation>
    <scope>NUCLEOTIDE SEQUENCE [LARGE SCALE GENOMIC DNA]</scope>
    <source>
        <tissue evidence="2">Leaf</tissue>
    </source>
</reference>
<accession>A0A822ZDJ2</accession>
<feature type="region of interest" description="Disordered" evidence="1">
    <location>
        <begin position="91"/>
        <end position="111"/>
    </location>
</feature>
<dbReference type="EMBL" id="DUZY01000005">
    <property type="protein sequence ID" value="DAD41495.1"/>
    <property type="molecule type" value="Genomic_DNA"/>
</dbReference>
<comment type="caution">
    <text evidence="2">The sequence shown here is derived from an EMBL/GenBank/DDBJ whole genome shotgun (WGS) entry which is preliminary data.</text>
</comment>
<evidence type="ECO:0000313" key="2">
    <source>
        <dbReference type="EMBL" id="DAD41495.1"/>
    </source>
</evidence>
<protein>
    <submittedName>
        <fullName evidence="2">Uncharacterized protein</fullName>
    </submittedName>
</protein>
<proteinExistence type="predicted"/>
<organism evidence="2 3">
    <name type="scientific">Nelumbo nucifera</name>
    <name type="common">Sacred lotus</name>
    <dbReference type="NCBI Taxonomy" id="4432"/>
    <lineage>
        <taxon>Eukaryota</taxon>
        <taxon>Viridiplantae</taxon>
        <taxon>Streptophyta</taxon>
        <taxon>Embryophyta</taxon>
        <taxon>Tracheophyta</taxon>
        <taxon>Spermatophyta</taxon>
        <taxon>Magnoliopsida</taxon>
        <taxon>Proteales</taxon>
        <taxon>Nelumbonaceae</taxon>
        <taxon>Nelumbo</taxon>
    </lineage>
</organism>
<dbReference type="Proteomes" id="UP000607653">
    <property type="component" value="Unassembled WGS sequence"/>
</dbReference>
<sequence>MRQLSDLECRAPDRSRDLEEYIPCVAVTHRSHRVARNSGINSSNFRVWGHQICSTTVRDTPVKEGECAPREALSVVIVGILTVRTSIRARDGDAGKSASVGRGQPEQALLI</sequence>